<evidence type="ECO:0000313" key="4">
    <source>
        <dbReference type="Proteomes" id="UP000002931"/>
    </source>
</evidence>
<gene>
    <name evidence="3" type="ORF">RB2654_06262</name>
</gene>
<reference evidence="3 4" key="1">
    <citation type="journal article" date="2010" name="J. Bacteriol.">
        <title>Genome sequences of Pelagibaca bermudensis HTCC2601T and Maritimibacter alkaliphilus HTCC2654T, the type strains of two marine Roseobacter genera.</title>
        <authorList>
            <person name="Thrash J.C."/>
            <person name="Cho J.C."/>
            <person name="Ferriera S."/>
            <person name="Johnson J."/>
            <person name="Vergin K.L."/>
            <person name="Giovannoni S.J."/>
        </authorList>
    </citation>
    <scope>NUCLEOTIDE SEQUENCE [LARGE SCALE GENOMIC DNA]</scope>
    <source>
        <strain evidence="3 4">HTCC2654</strain>
    </source>
</reference>
<evidence type="ECO:0000313" key="3">
    <source>
        <dbReference type="EMBL" id="EAQ10689.1"/>
    </source>
</evidence>
<feature type="chain" id="PRO_5002661918" description="DUF2147 domain-containing protein" evidence="1">
    <location>
        <begin position="25"/>
        <end position="132"/>
    </location>
</feature>
<dbReference type="AlphaFoldDB" id="A3VM59"/>
<evidence type="ECO:0000259" key="2">
    <source>
        <dbReference type="Pfam" id="PF09917"/>
    </source>
</evidence>
<feature type="signal peptide" evidence="1">
    <location>
        <begin position="1"/>
        <end position="24"/>
    </location>
</feature>
<dbReference type="EMBL" id="AAMT01000028">
    <property type="protein sequence ID" value="EAQ10689.1"/>
    <property type="molecule type" value="Genomic_DNA"/>
</dbReference>
<dbReference type="RefSeq" id="WP_008329780.1">
    <property type="nucleotide sequence ID" value="NZ_CH902578.1"/>
</dbReference>
<dbReference type="HOGENOM" id="CLU_108869_1_0_5"/>
<feature type="domain" description="DUF2147" evidence="2">
    <location>
        <begin position="30"/>
        <end position="130"/>
    </location>
</feature>
<organism evidence="3 4">
    <name type="scientific">Maritimibacter alkaliphilus HTCC2654</name>
    <dbReference type="NCBI Taxonomy" id="314271"/>
    <lineage>
        <taxon>Bacteria</taxon>
        <taxon>Pseudomonadati</taxon>
        <taxon>Pseudomonadota</taxon>
        <taxon>Alphaproteobacteria</taxon>
        <taxon>Rhodobacterales</taxon>
        <taxon>Roseobacteraceae</taxon>
        <taxon>Maritimibacter</taxon>
    </lineage>
</organism>
<protein>
    <recommendedName>
        <fullName evidence="2">DUF2147 domain-containing protein</fullName>
    </recommendedName>
</protein>
<dbReference type="PANTHER" id="PTHR36919">
    <property type="entry name" value="BLR1215 PROTEIN"/>
    <property type="match status" value="1"/>
</dbReference>
<keyword evidence="4" id="KW-1185">Reference proteome</keyword>
<dbReference type="OrthoDB" id="9811671at2"/>
<keyword evidence="1" id="KW-0732">Signal</keyword>
<accession>A3VM59</accession>
<dbReference type="Proteomes" id="UP000002931">
    <property type="component" value="Unassembled WGS sequence"/>
</dbReference>
<dbReference type="Gene3D" id="2.40.128.520">
    <property type="match status" value="1"/>
</dbReference>
<comment type="caution">
    <text evidence="3">The sequence shown here is derived from an EMBL/GenBank/DDBJ whole genome shotgun (WGS) entry which is preliminary data.</text>
</comment>
<dbReference type="STRING" id="314271.RB2654_06262"/>
<evidence type="ECO:0000256" key="1">
    <source>
        <dbReference type="SAM" id="SignalP"/>
    </source>
</evidence>
<sequence length="132" mass="13742">MNTHFLKPLATVAALALSGGAAHADTGLSGTWRTATYNGDYAFVRFGPCSGKICGVVTRTFGPDGEIEGGSLGKTIVINMEPVGGGQFEGGRIRRPDTGQSAPLKLKVNGGTMTVSACLGPLCRNETWNRVQ</sequence>
<dbReference type="eggNOG" id="COG4731">
    <property type="taxonomic scope" value="Bacteria"/>
</dbReference>
<dbReference type="InterPro" id="IPR019223">
    <property type="entry name" value="DUF2147"/>
</dbReference>
<proteinExistence type="predicted"/>
<name>A3VM59_9RHOB</name>
<dbReference type="PANTHER" id="PTHR36919:SF2">
    <property type="entry name" value="BLL6627 PROTEIN"/>
    <property type="match status" value="1"/>
</dbReference>
<dbReference type="Pfam" id="PF09917">
    <property type="entry name" value="DUF2147"/>
    <property type="match status" value="1"/>
</dbReference>